<protein>
    <recommendedName>
        <fullName evidence="3">DUF4276 family protein</fullName>
    </recommendedName>
</protein>
<accession>A0ABR7A8G1</accession>
<dbReference type="EMBL" id="JACOGD010000008">
    <property type="protein sequence ID" value="MBC3933165.1"/>
    <property type="molecule type" value="Genomic_DNA"/>
</dbReference>
<reference evidence="1 2" key="1">
    <citation type="submission" date="2020-08" db="EMBL/GenBank/DDBJ databases">
        <title>Novel species isolated from subtropical streams in China.</title>
        <authorList>
            <person name="Lu H."/>
        </authorList>
    </citation>
    <scope>NUCLEOTIDE SEQUENCE [LARGE SCALE GENOMIC DNA]</scope>
    <source>
        <strain evidence="1 2">CY22W</strain>
    </source>
</reference>
<dbReference type="Proteomes" id="UP000654304">
    <property type="component" value="Unassembled WGS sequence"/>
</dbReference>
<evidence type="ECO:0000313" key="1">
    <source>
        <dbReference type="EMBL" id="MBC3933165.1"/>
    </source>
</evidence>
<proteinExistence type="predicted"/>
<evidence type="ECO:0008006" key="3">
    <source>
        <dbReference type="Google" id="ProtNLM"/>
    </source>
</evidence>
<name>A0ABR7A8G1_9BURK</name>
<gene>
    <name evidence="1" type="ORF">H8K43_15915</name>
</gene>
<dbReference type="RefSeq" id="WP_186904739.1">
    <property type="nucleotide sequence ID" value="NZ_JACOGD010000008.1"/>
</dbReference>
<organism evidence="1 2">
    <name type="scientific">Undibacterium curvum</name>
    <dbReference type="NCBI Taxonomy" id="2762294"/>
    <lineage>
        <taxon>Bacteria</taxon>
        <taxon>Pseudomonadati</taxon>
        <taxon>Pseudomonadota</taxon>
        <taxon>Betaproteobacteria</taxon>
        <taxon>Burkholderiales</taxon>
        <taxon>Oxalobacteraceae</taxon>
        <taxon>Undibacterium</taxon>
    </lineage>
</organism>
<comment type="caution">
    <text evidence="1">The sequence shown here is derived from an EMBL/GenBank/DDBJ whole genome shotgun (WGS) entry which is preliminary data.</text>
</comment>
<evidence type="ECO:0000313" key="2">
    <source>
        <dbReference type="Proteomes" id="UP000654304"/>
    </source>
</evidence>
<sequence>MTSWSNVHLMFCEGAHDAAAIKLLLRKSLGFSQESLKVSDFPYPVSNVIKQSFKTRASEDLRLDLAKKFFLPDFVVSRDSVLVMIFNYGGSNRSQHMTPFLENVFTLLNAPEFSTSANSNVEVRFSYTVFADADDIGIVRARERISSEFGQINSSPWLTRTWTAIENTKAVMQPSVFGPVAAYIWSKWAEDNGTLEDCLLECFVGRDRFDTTLEFIDSRFNWTPGEDATSDEICATASKRLKAAFCVEGQYKKPGGSLSVILDQGELLNLDSFGRSNAIQDCLRFLNTWLVVT</sequence>
<keyword evidence="2" id="KW-1185">Reference proteome</keyword>